<evidence type="ECO:0000313" key="3">
    <source>
        <dbReference type="Proteomes" id="UP000593567"/>
    </source>
</evidence>
<gene>
    <name evidence="2" type="ORF">EB796_010440</name>
</gene>
<dbReference type="OrthoDB" id="10067585at2759"/>
<dbReference type="PANTHER" id="PTHR36694:SF11">
    <property type="entry name" value="LP21121P-RELATED"/>
    <property type="match status" value="1"/>
</dbReference>
<keyword evidence="3" id="KW-1185">Reference proteome</keyword>
<sequence>MCLDTLIMAILTRCCFSKNLKNGTIASGVWSLVHCVFSLGLSISDIVSTSQSLTDLQSYTNTNTDVMMALFWSSLIVSFFTALASIILFIAVIKSAAKLLLPWLVMVIYCALCVASHYQELKLGRGTAQDYLGRNRNVRYMATVQHVHIGNEPVNNYITSQHTVYSFHSQNTQ</sequence>
<organism evidence="2 3">
    <name type="scientific">Bugula neritina</name>
    <name type="common">Brown bryozoan</name>
    <name type="synonym">Sertularia neritina</name>
    <dbReference type="NCBI Taxonomy" id="10212"/>
    <lineage>
        <taxon>Eukaryota</taxon>
        <taxon>Metazoa</taxon>
        <taxon>Spiralia</taxon>
        <taxon>Lophotrochozoa</taxon>
        <taxon>Bryozoa</taxon>
        <taxon>Gymnolaemata</taxon>
        <taxon>Cheilostomatida</taxon>
        <taxon>Flustrina</taxon>
        <taxon>Buguloidea</taxon>
        <taxon>Bugulidae</taxon>
        <taxon>Bugula</taxon>
    </lineage>
</organism>
<dbReference type="PANTHER" id="PTHR36694">
    <property type="entry name" value="PASIFLORA 1, ISOFORM A-RELATED"/>
    <property type="match status" value="1"/>
</dbReference>
<evidence type="ECO:0000313" key="2">
    <source>
        <dbReference type="EMBL" id="KAF6031204.1"/>
    </source>
</evidence>
<dbReference type="AlphaFoldDB" id="A0A7J7JZS7"/>
<keyword evidence="1" id="KW-0812">Transmembrane</keyword>
<name>A0A7J7JZS7_BUGNE</name>
<dbReference type="EMBL" id="VXIV02001632">
    <property type="protein sequence ID" value="KAF6031204.1"/>
    <property type="molecule type" value="Genomic_DNA"/>
</dbReference>
<keyword evidence="1" id="KW-0472">Membrane</keyword>
<keyword evidence="1" id="KW-1133">Transmembrane helix</keyword>
<proteinExistence type="predicted"/>
<protein>
    <submittedName>
        <fullName evidence="2">Uncharacterized protein</fullName>
    </submittedName>
</protein>
<feature type="transmembrane region" description="Helical" evidence="1">
    <location>
        <begin position="69"/>
        <end position="93"/>
    </location>
</feature>
<reference evidence="2" key="1">
    <citation type="submission" date="2020-06" db="EMBL/GenBank/DDBJ databases">
        <title>Draft genome of Bugula neritina, a colonial animal packing powerful symbionts and potential medicines.</title>
        <authorList>
            <person name="Rayko M."/>
        </authorList>
    </citation>
    <scope>NUCLEOTIDE SEQUENCE [LARGE SCALE GENOMIC DNA]</scope>
    <source>
        <strain evidence="2">Kwan_BN1</strain>
    </source>
</reference>
<comment type="caution">
    <text evidence="2">The sequence shown here is derived from an EMBL/GenBank/DDBJ whole genome shotgun (WGS) entry which is preliminary data.</text>
</comment>
<accession>A0A7J7JZS7</accession>
<feature type="transmembrane region" description="Helical" evidence="1">
    <location>
        <begin position="27"/>
        <end position="48"/>
    </location>
</feature>
<evidence type="ECO:0000256" key="1">
    <source>
        <dbReference type="SAM" id="Phobius"/>
    </source>
</evidence>
<feature type="transmembrane region" description="Helical" evidence="1">
    <location>
        <begin position="99"/>
        <end position="118"/>
    </location>
</feature>
<dbReference type="Proteomes" id="UP000593567">
    <property type="component" value="Unassembled WGS sequence"/>
</dbReference>